<feature type="transmembrane region" description="Helical" evidence="1">
    <location>
        <begin position="244"/>
        <end position="261"/>
    </location>
</feature>
<keyword evidence="3" id="KW-0012">Acyltransferase</keyword>
<dbReference type="Proteomes" id="UP000426424">
    <property type="component" value="Chromosome"/>
</dbReference>
<keyword evidence="4" id="KW-1185">Reference proteome</keyword>
<evidence type="ECO:0000259" key="2">
    <source>
        <dbReference type="Pfam" id="PF01757"/>
    </source>
</evidence>
<keyword evidence="1" id="KW-0812">Transmembrane</keyword>
<dbReference type="KEGG" id="ttp:E6P07_11515"/>
<evidence type="ECO:0000313" key="3">
    <source>
        <dbReference type="EMBL" id="QGU33549.1"/>
    </source>
</evidence>
<feature type="transmembrane region" description="Helical" evidence="1">
    <location>
        <begin position="119"/>
        <end position="139"/>
    </location>
</feature>
<gene>
    <name evidence="3" type="ORF">E6P07_11515</name>
</gene>
<feature type="transmembrane region" description="Helical" evidence="1">
    <location>
        <begin position="86"/>
        <end position="107"/>
    </location>
</feature>
<name>A0A6I6EEX7_THETI</name>
<keyword evidence="1" id="KW-0472">Membrane</keyword>
<dbReference type="GO" id="GO:0016020">
    <property type="term" value="C:membrane"/>
    <property type="evidence" value="ECO:0007669"/>
    <property type="project" value="TreeGrafter"/>
</dbReference>
<dbReference type="PANTHER" id="PTHR23028:SF131">
    <property type="entry name" value="BLR2367 PROTEIN"/>
    <property type="match status" value="1"/>
</dbReference>
<keyword evidence="1" id="KW-1133">Transmembrane helix</keyword>
<accession>A0A6I6EEX7</accession>
<sequence length="351" mass="38903">MLAGQAEATGRAGRFQRIQILRALAAGAVLLYHTLHYVGEATGLGPVGRPWFVLAWGVQLFFVISGFVLSHVLLRSRPNQFLIHRVLRIYPIYWMTVVLVAFVPLLGGAAQSDQWLDPGVLLLLPIGPAIYPIGVEWTLIYEVFFYALLFLLAWFGAPWITEGIMLVWIFAIWGADRILPSVWTSFTPELSQILFSGFNLPFIAGVLTYGVYRRGGRMPVGIATMLGLLCLVLAYTTPKTEYQLAWQALGFACWVLAAVSAKPVQPSNLPQQVLVRLGDASYGLYLMHVPVITGAIVILGPWLPNPAVLAFVALSLALALGGLWGAFDVWLYRRLKSRVDDSWFKALKPRH</sequence>
<dbReference type="AlphaFoldDB" id="A0A6I6EEX7"/>
<evidence type="ECO:0000256" key="1">
    <source>
        <dbReference type="SAM" id="Phobius"/>
    </source>
</evidence>
<protein>
    <submittedName>
        <fullName evidence="3">Acyltransferase family protein</fullName>
    </submittedName>
</protein>
<feature type="transmembrane region" description="Helical" evidence="1">
    <location>
        <begin position="20"/>
        <end position="39"/>
    </location>
</feature>
<dbReference type="GO" id="GO:0000271">
    <property type="term" value="P:polysaccharide biosynthetic process"/>
    <property type="evidence" value="ECO:0007669"/>
    <property type="project" value="TreeGrafter"/>
</dbReference>
<keyword evidence="3" id="KW-0808">Transferase</keyword>
<proteinExistence type="predicted"/>
<feature type="transmembrane region" description="Helical" evidence="1">
    <location>
        <begin position="51"/>
        <end position="74"/>
    </location>
</feature>
<reference evidence="3 4" key="1">
    <citation type="submission" date="2019-12" db="EMBL/GenBank/DDBJ databases">
        <title>The complete genome of the thermophilic, anoxygenic phototrophic gammaproteobacterium Thermochromatium tepidum.</title>
        <authorList>
            <person name="Sattley W.M."/>
            <person name="Swingley W.D."/>
            <person name="Burchell B.M."/>
            <person name="Gurbani S.A."/>
            <person name="Kujawa C.M."/>
            <person name="Nuccio D.A."/>
            <person name="Schladweiler J."/>
            <person name="Shaffer K.N."/>
            <person name="Stokes L.M."/>
            <person name="Touchman J.W."/>
            <person name="Blankenship R.E."/>
            <person name="Madigan M.T."/>
        </authorList>
    </citation>
    <scope>NUCLEOTIDE SEQUENCE [LARGE SCALE GENOMIC DNA]</scope>
    <source>
        <strain evidence="3 4">ATCC 43061</strain>
    </source>
</reference>
<feature type="transmembrane region" description="Helical" evidence="1">
    <location>
        <begin position="219"/>
        <end position="238"/>
    </location>
</feature>
<feature type="transmembrane region" description="Helical" evidence="1">
    <location>
        <begin position="146"/>
        <end position="173"/>
    </location>
</feature>
<dbReference type="Pfam" id="PF01757">
    <property type="entry name" value="Acyl_transf_3"/>
    <property type="match status" value="1"/>
</dbReference>
<evidence type="ECO:0000313" key="4">
    <source>
        <dbReference type="Proteomes" id="UP000426424"/>
    </source>
</evidence>
<organism evidence="3 4">
    <name type="scientific">Thermochromatium tepidum ATCC 43061</name>
    <dbReference type="NCBI Taxonomy" id="316276"/>
    <lineage>
        <taxon>Bacteria</taxon>
        <taxon>Pseudomonadati</taxon>
        <taxon>Pseudomonadota</taxon>
        <taxon>Gammaproteobacteria</taxon>
        <taxon>Chromatiales</taxon>
        <taxon>Chromatiaceae</taxon>
        <taxon>Thermochromatium</taxon>
    </lineage>
</organism>
<feature type="transmembrane region" description="Helical" evidence="1">
    <location>
        <begin position="193"/>
        <end position="212"/>
    </location>
</feature>
<dbReference type="OrthoDB" id="9767863at2"/>
<feature type="transmembrane region" description="Helical" evidence="1">
    <location>
        <begin position="309"/>
        <end position="332"/>
    </location>
</feature>
<dbReference type="PANTHER" id="PTHR23028">
    <property type="entry name" value="ACETYLTRANSFERASE"/>
    <property type="match status" value="1"/>
</dbReference>
<dbReference type="RefSeq" id="WP_153975741.1">
    <property type="nucleotide sequence ID" value="NZ_CP039268.1"/>
</dbReference>
<feature type="transmembrane region" description="Helical" evidence="1">
    <location>
        <begin position="282"/>
        <end position="303"/>
    </location>
</feature>
<dbReference type="GO" id="GO:0016747">
    <property type="term" value="F:acyltransferase activity, transferring groups other than amino-acyl groups"/>
    <property type="evidence" value="ECO:0007669"/>
    <property type="project" value="InterPro"/>
</dbReference>
<dbReference type="InterPro" id="IPR002656">
    <property type="entry name" value="Acyl_transf_3_dom"/>
</dbReference>
<dbReference type="EMBL" id="CP039268">
    <property type="protein sequence ID" value="QGU33549.1"/>
    <property type="molecule type" value="Genomic_DNA"/>
</dbReference>
<dbReference type="InterPro" id="IPR050879">
    <property type="entry name" value="Acyltransferase_3"/>
</dbReference>
<feature type="domain" description="Acyltransferase 3" evidence="2">
    <location>
        <begin position="17"/>
        <end position="320"/>
    </location>
</feature>